<dbReference type="Proteomes" id="UP000036313">
    <property type="component" value="Unassembled WGS sequence"/>
</dbReference>
<gene>
    <name evidence="2" type="ORF">MOBUDSM44075_05005</name>
</gene>
<evidence type="ECO:0000313" key="3">
    <source>
        <dbReference type="Proteomes" id="UP000036313"/>
    </source>
</evidence>
<organism evidence="2 3">
    <name type="scientific">Mycolicibacterium obuense</name>
    <dbReference type="NCBI Taxonomy" id="1807"/>
    <lineage>
        <taxon>Bacteria</taxon>
        <taxon>Bacillati</taxon>
        <taxon>Actinomycetota</taxon>
        <taxon>Actinomycetes</taxon>
        <taxon>Mycobacteriales</taxon>
        <taxon>Mycobacteriaceae</taxon>
        <taxon>Mycolicibacterium</taxon>
    </lineage>
</organism>
<protein>
    <recommendedName>
        <fullName evidence="1">Phospholipid/glycerol acyltransferase domain-containing protein</fullName>
    </recommendedName>
</protein>
<comment type="caution">
    <text evidence="2">The sequence shown here is derived from an EMBL/GenBank/DDBJ whole genome shotgun (WGS) entry which is preliminary data.</text>
</comment>
<dbReference type="InterPro" id="IPR002123">
    <property type="entry name" value="Plipid/glycerol_acylTrfase"/>
</dbReference>
<evidence type="ECO:0000313" key="2">
    <source>
        <dbReference type="EMBL" id="KMO69579.1"/>
    </source>
</evidence>
<dbReference type="EMBL" id="JYNU01000057">
    <property type="protein sequence ID" value="KMO69579.1"/>
    <property type="molecule type" value="Genomic_DNA"/>
</dbReference>
<evidence type="ECO:0000259" key="1">
    <source>
        <dbReference type="SMART" id="SM00563"/>
    </source>
</evidence>
<dbReference type="GO" id="GO:0016746">
    <property type="term" value="F:acyltransferase activity"/>
    <property type="evidence" value="ECO:0007669"/>
    <property type="project" value="InterPro"/>
</dbReference>
<name>A0A0J6VH54_9MYCO</name>
<proteinExistence type="predicted"/>
<feature type="domain" description="Phospholipid/glycerol acyltransferase" evidence="1">
    <location>
        <begin position="87"/>
        <end position="206"/>
    </location>
</feature>
<sequence>MPDGCVAAAALQVYCEPMVVNITAMPGLGDALEWVKHEISARVPKADLDQRDADYILEQLPGLWLLASLYFRADVRGLDRIPANGPVLMVGNHSGGNLPPDTFVFTLAFCSYFGVERPFYQLAHNLVVSMPGLGSLRKFGTVAANHDNATLALASGAALLVYPGGDYEVFRPSWERHDVDFGGRKGYVKLAREAGVPIVPIASVGGQEAALFLDRGQWLAKLLMVDKLARLKSVPILFAPPWGLTVSDFIPRLPLPTKVVIEVQEPIDAADIANADDDVINDKVLASLQGAVDRLGAERRFPVIG</sequence>
<dbReference type="PANTHER" id="PTHR22753:SF14">
    <property type="entry name" value="MONOACYLGLYCEROL_DIACYLGLYCEROL O-ACYLTRANSFERASE"/>
    <property type="match status" value="1"/>
</dbReference>
<dbReference type="SMART" id="SM00563">
    <property type="entry name" value="PlsC"/>
    <property type="match status" value="1"/>
</dbReference>
<reference evidence="2 3" key="1">
    <citation type="journal article" date="2015" name="Genome Biol. Evol.">
        <title>Characterization of Three Mycobacterium spp. with Potential Use in Bioremediation by Genome Sequencing and Comparative Genomics.</title>
        <authorList>
            <person name="Das S."/>
            <person name="Pettersson B.M."/>
            <person name="Behra P.R."/>
            <person name="Ramesh M."/>
            <person name="Dasgupta S."/>
            <person name="Bhattacharya A."/>
            <person name="Kirsebom L.A."/>
        </authorList>
    </citation>
    <scope>NUCLEOTIDE SEQUENCE [LARGE SCALE GENOMIC DNA]</scope>
    <source>
        <strain evidence="2 3">DSM 44075</strain>
    </source>
</reference>
<accession>A0A0J6VH54</accession>
<dbReference type="Pfam" id="PF01553">
    <property type="entry name" value="Acyltransferase"/>
    <property type="match status" value="1"/>
</dbReference>
<dbReference type="GO" id="GO:0016020">
    <property type="term" value="C:membrane"/>
    <property type="evidence" value="ECO:0007669"/>
    <property type="project" value="TreeGrafter"/>
</dbReference>
<dbReference type="PATRIC" id="fig|1807.14.peg.5043"/>
<dbReference type="PANTHER" id="PTHR22753">
    <property type="entry name" value="TRANSMEMBRANE PROTEIN 68"/>
    <property type="match status" value="1"/>
</dbReference>
<dbReference type="SUPFAM" id="SSF69593">
    <property type="entry name" value="Glycerol-3-phosphate (1)-acyltransferase"/>
    <property type="match status" value="1"/>
</dbReference>
<dbReference type="AlphaFoldDB" id="A0A0J6VH54"/>